<evidence type="ECO:0000313" key="3">
    <source>
        <dbReference type="EMBL" id="GEN44324.1"/>
    </source>
</evidence>
<keyword evidence="1" id="KW-0802">TPR repeat</keyword>
<dbReference type="InterPro" id="IPR001387">
    <property type="entry name" value="Cro/C1-type_HTH"/>
</dbReference>
<evidence type="ECO:0000313" key="4">
    <source>
        <dbReference type="Proteomes" id="UP000321440"/>
    </source>
</evidence>
<organism evidence="3 4">
    <name type="scientific">Alkalibacillus haloalkaliphilus</name>
    <dbReference type="NCBI Taxonomy" id="94136"/>
    <lineage>
        <taxon>Bacteria</taxon>
        <taxon>Bacillati</taxon>
        <taxon>Bacillota</taxon>
        <taxon>Bacilli</taxon>
        <taxon>Bacillales</taxon>
        <taxon>Bacillaceae</taxon>
        <taxon>Alkalibacillus</taxon>
    </lineage>
</organism>
<sequence length="411" mass="49269">MTLIGKAIKWYRTEQNLTQGQLADGICSVTYISKLENGQIDLKEDVVIQLTNRLQIDQYQLIGQPNQQFRERLRKWLSDIHIYHIPEAHKHKELVEQVDKGYMYIEDQYLYLLAKFGYCLLTDQLKGADALYEFIEKRRMIFEACDPFSFYKFVGIYYRRKGLYNNAIKHLEKAENILGDREDPELHLVMATVYSRLNEILVSNKHAQKAYSIFQEKLFYVRMIDCQVVLGVNYCLVGDFYSAESYFNKLKEVDGEHLLDKTRANIYHHIAYIHFHKKEFGEAESYFKRVLQFNINESDFLNSRYLLSYIYFTTNQYHLAKEYVQKGLILAYEHNHQRYQIKFKVLNMRLENDDEGLLNYLKEKVIPFFEGNGENIELKHYYYLYGKLLYQFNRYKKAAEYFMLARDDFMV</sequence>
<dbReference type="SMART" id="SM00028">
    <property type="entry name" value="TPR"/>
    <property type="match status" value="4"/>
</dbReference>
<dbReference type="Gene3D" id="1.10.260.40">
    <property type="entry name" value="lambda repressor-like DNA-binding domains"/>
    <property type="match status" value="1"/>
</dbReference>
<dbReference type="PROSITE" id="PS50005">
    <property type="entry name" value="TPR"/>
    <property type="match status" value="1"/>
</dbReference>
<dbReference type="InterPro" id="IPR019734">
    <property type="entry name" value="TPR_rpt"/>
</dbReference>
<dbReference type="InterPro" id="IPR011990">
    <property type="entry name" value="TPR-like_helical_dom_sf"/>
</dbReference>
<gene>
    <name evidence="3" type="ORF">AHA02nite_01000</name>
</gene>
<evidence type="ECO:0000256" key="1">
    <source>
        <dbReference type="PROSITE-ProRule" id="PRU00339"/>
    </source>
</evidence>
<dbReference type="SUPFAM" id="SSF48452">
    <property type="entry name" value="TPR-like"/>
    <property type="match status" value="1"/>
</dbReference>
<dbReference type="SMART" id="SM00530">
    <property type="entry name" value="HTH_XRE"/>
    <property type="match status" value="1"/>
</dbReference>
<dbReference type="SUPFAM" id="SSF47413">
    <property type="entry name" value="lambda repressor-like DNA-binding domains"/>
    <property type="match status" value="1"/>
</dbReference>
<dbReference type="EMBL" id="BJYA01000001">
    <property type="protein sequence ID" value="GEN44324.1"/>
    <property type="molecule type" value="Genomic_DNA"/>
</dbReference>
<dbReference type="Pfam" id="PF01381">
    <property type="entry name" value="HTH_3"/>
    <property type="match status" value="1"/>
</dbReference>
<dbReference type="Pfam" id="PF13181">
    <property type="entry name" value="TPR_8"/>
    <property type="match status" value="1"/>
</dbReference>
<dbReference type="Proteomes" id="UP000321440">
    <property type="component" value="Unassembled WGS sequence"/>
</dbReference>
<dbReference type="Gene3D" id="1.25.40.10">
    <property type="entry name" value="Tetratricopeptide repeat domain"/>
    <property type="match status" value="1"/>
</dbReference>
<dbReference type="OrthoDB" id="252257at2"/>
<dbReference type="PROSITE" id="PS50943">
    <property type="entry name" value="HTH_CROC1"/>
    <property type="match status" value="1"/>
</dbReference>
<proteinExistence type="predicted"/>
<evidence type="ECO:0000259" key="2">
    <source>
        <dbReference type="PROSITE" id="PS50943"/>
    </source>
</evidence>
<reference evidence="3 4" key="1">
    <citation type="submission" date="2019-07" db="EMBL/GenBank/DDBJ databases">
        <title>Whole genome shotgun sequence of Alkalibacillus haloalkaliphilus NBRC 103110.</title>
        <authorList>
            <person name="Hosoyama A."/>
            <person name="Uohara A."/>
            <person name="Ohji S."/>
            <person name="Ichikawa N."/>
        </authorList>
    </citation>
    <scope>NUCLEOTIDE SEQUENCE [LARGE SCALE GENOMIC DNA]</scope>
    <source>
        <strain evidence="3 4">NBRC 103110</strain>
    </source>
</reference>
<keyword evidence="4" id="KW-1185">Reference proteome</keyword>
<feature type="domain" description="HTH cro/C1-type" evidence="2">
    <location>
        <begin position="8"/>
        <end position="61"/>
    </location>
</feature>
<protein>
    <recommendedName>
        <fullName evidence="2">HTH cro/C1-type domain-containing protein</fullName>
    </recommendedName>
</protein>
<dbReference type="GO" id="GO:0003677">
    <property type="term" value="F:DNA binding"/>
    <property type="evidence" value="ECO:0007669"/>
    <property type="project" value="InterPro"/>
</dbReference>
<feature type="repeat" description="TPR" evidence="1">
    <location>
        <begin position="264"/>
        <end position="297"/>
    </location>
</feature>
<dbReference type="InterPro" id="IPR010982">
    <property type="entry name" value="Lambda_DNA-bd_dom_sf"/>
</dbReference>
<dbReference type="CDD" id="cd00093">
    <property type="entry name" value="HTH_XRE"/>
    <property type="match status" value="1"/>
</dbReference>
<dbReference type="Pfam" id="PF13374">
    <property type="entry name" value="TPR_10"/>
    <property type="match status" value="1"/>
</dbReference>
<dbReference type="RefSeq" id="WP_146813314.1">
    <property type="nucleotide sequence ID" value="NZ_BJYA01000001.1"/>
</dbReference>
<dbReference type="AlphaFoldDB" id="A0A511VZQ4"/>
<name>A0A511VZQ4_9BACI</name>
<comment type="caution">
    <text evidence="3">The sequence shown here is derived from an EMBL/GenBank/DDBJ whole genome shotgun (WGS) entry which is preliminary data.</text>
</comment>
<accession>A0A511VZQ4</accession>